<keyword evidence="1" id="KW-0479">Metal-binding</keyword>
<keyword evidence="5" id="KW-1133">Transmembrane helix</keyword>
<dbReference type="SUPFAM" id="SSF57850">
    <property type="entry name" value="RING/U-box"/>
    <property type="match status" value="1"/>
</dbReference>
<keyword evidence="3" id="KW-0862">Zinc</keyword>
<feature type="domain" description="Zinc finger C3HC4 RING-type" evidence="6">
    <location>
        <begin position="128"/>
        <end position="161"/>
    </location>
</feature>
<dbReference type="Pfam" id="PF26000">
    <property type="entry name" value="UBA_ARIH2_N"/>
    <property type="match status" value="1"/>
</dbReference>
<dbReference type="OrthoDB" id="10009520at2759"/>
<feature type="compositionally biased region" description="Low complexity" evidence="4">
    <location>
        <begin position="1"/>
        <end position="11"/>
    </location>
</feature>
<dbReference type="InterPro" id="IPR018957">
    <property type="entry name" value="Znf_C3HC4_RING-type"/>
</dbReference>
<evidence type="ECO:0000256" key="1">
    <source>
        <dbReference type="ARBA" id="ARBA00022723"/>
    </source>
</evidence>
<dbReference type="CDD" id="cd16773">
    <property type="entry name" value="RING-HC_RBR_TRIAD1"/>
    <property type="match status" value="1"/>
</dbReference>
<feature type="region of interest" description="Disordered" evidence="4">
    <location>
        <begin position="1"/>
        <end position="21"/>
    </location>
</feature>
<accession>A0A812EE84</accession>
<name>A0A812EE84_ACAPH</name>
<dbReference type="Pfam" id="PF00097">
    <property type="entry name" value="zf-C3HC4"/>
    <property type="match status" value="1"/>
</dbReference>
<comment type="caution">
    <text evidence="7">The sequence shown here is derived from an EMBL/GenBank/DDBJ whole genome shotgun (WGS) entry which is preliminary data.</text>
</comment>
<dbReference type="EMBL" id="CAHIKZ030005201">
    <property type="protein sequence ID" value="CAE1320775.1"/>
    <property type="molecule type" value="Genomic_DNA"/>
</dbReference>
<keyword evidence="5" id="KW-0472">Membrane</keyword>
<evidence type="ECO:0000256" key="4">
    <source>
        <dbReference type="SAM" id="MobiDB-lite"/>
    </source>
</evidence>
<gene>
    <name evidence="7" type="ORF">SPHA_70989</name>
</gene>
<organism evidence="7 8">
    <name type="scientific">Acanthosepion pharaonis</name>
    <name type="common">Pharaoh cuttlefish</name>
    <name type="synonym">Sepia pharaonis</name>
    <dbReference type="NCBI Taxonomy" id="158019"/>
    <lineage>
        <taxon>Eukaryota</taxon>
        <taxon>Metazoa</taxon>
        <taxon>Spiralia</taxon>
        <taxon>Lophotrochozoa</taxon>
        <taxon>Mollusca</taxon>
        <taxon>Cephalopoda</taxon>
        <taxon>Coleoidea</taxon>
        <taxon>Decapodiformes</taxon>
        <taxon>Sepiida</taxon>
        <taxon>Sepiina</taxon>
        <taxon>Sepiidae</taxon>
        <taxon>Acanthosepion</taxon>
    </lineage>
</organism>
<evidence type="ECO:0000313" key="8">
    <source>
        <dbReference type="Proteomes" id="UP000597762"/>
    </source>
</evidence>
<reference evidence="7" key="1">
    <citation type="submission" date="2021-01" db="EMBL/GenBank/DDBJ databases">
        <authorList>
            <person name="Li R."/>
            <person name="Bekaert M."/>
        </authorList>
    </citation>
    <scope>NUCLEOTIDE SEQUENCE</scope>
    <source>
        <strain evidence="7">Farmed</strain>
    </source>
</reference>
<evidence type="ECO:0000256" key="2">
    <source>
        <dbReference type="ARBA" id="ARBA00022771"/>
    </source>
</evidence>
<evidence type="ECO:0000313" key="7">
    <source>
        <dbReference type="EMBL" id="CAE1320775.1"/>
    </source>
</evidence>
<feature type="transmembrane region" description="Helical" evidence="5">
    <location>
        <begin position="231"/>
        <end position="252"/>
    </location>
</feature>
<evidence type="ECO:0000256" key="3">
    <source>
        <dbReference type="ARBA" id="ARBA00022833"/>
    </source>
</evidence>
<keyword evidence="2" id="KW-0863">Zinc-finger</keyword>
<dbReference type="AlphaFoldDB" id="A0A812EE84"/>
<evidence type="ECO:0000259" key="6">
    <source>
        <dbReference type="Pfam" id="PF00097"/>
    </source>
</evidence>
<dbReference type="InterPro" id="IPR013083">
    <property type="entry name" value="Znf_RING/FYVE/PHD"/>
</dbReference>
<feature type="transmembrane region" description="Helical" evidence="5">
    <location>
        <begin position="258"/>
        <end position="282"/>
    </location>
</feature>
<keyword evidence="5" id="KW-0812">Transmembrane</keyword>
<evidence type="ECO:0000256" key="5">
    <source>
        <dbReference type="SAM" id="Phobius"/>
    </source>
</evidence>
<keyword evidence="8" id="KW-1185">Reference proteome</keyword>
<protein>
    <submittedName>
        <fullName evidence="7">ARIH2</fullName>
        <ecNumber evidence="7">2.3.2.31</ecNumber>
    </submittedName>
</protein>
<proteinExistence type="predicted"/>
<keyword evidence="7" id="KW-0808">Transferase</keyword>
<feature type="compositionally biased region" description="Acidic residues" evidence="4">
    <location>
        <begin position="12"/>
        <end position="21"/>
    </location>
</feature>
<sequence>MSSEMQSQGSDQESEYEQSDQEDDFLCYYNNDVNDLDIDKPKSDDTEQFDYELLTVEDVERLLNEEVEYLCSAVHISPALSKMLLQEHGWQKEYLIKKHTENPARLLVESNIMPSVKLQDPGVNSLVCAVCTLRYSRDRVESLACGHAFCKECWDKYFQVQIQQGVTTGQSLSLSLSLSLSPISLSLSLSLSSLSSSLSLSLSISLYLSLYLSISLSISLSIYLSLYLSPLYLHLYLSIHLSPIYLSLYLSIISLSHLSIYLSIYLSLYLSISLSIYLSIYLSISLKGPKKINLSIKQN</sequence>
<dbReference type="Proteomes" id="UP000597762">
    <property type="component" value="Unassembled WGS sequence"/>
</dbReference>
<dbReference type="GO" id="GO:0061630">
    <property type="term" value="F:ubiquitin protein ligase activity"/>
    <property type="evidence" value="ECO:0007669"/>
    <property type="project" value="UniProtKB-EC"/>
</dbReference>
<dbReference type="EC" id="2.3.2.31" evidence="7"/>
<keyword evidence="7" id="KW-0012">Acyltransferase</keyword>
<dbReference type="GO" id="GO:0008270">
    <property type="term" value="F:zinc ion binding"/>
    <property type="evidence" value="ECO:0007669"/>
    <property type="project" value="UniProtKB-KW"/>
</dbReference>
<feature type="transmembrane region" description="Helical" evidence="5">
    <location>
        <begin position="204"/>
        <end position="224"/>
    </location>
</feature>
<dbReference type="Gene3D" id="3.30.40.10">
    <property type="entry name" value="Zinc/RING finger domain, C3HC4 (zinc finger)"/>
    <property type="match status" value="1"/>
</dbReference>